<feature type="region of interest" description="Disordered" evidence="1">
    <location>
        <begin position="671"/>
        <end position="695"/>
    </location>
</feature>
<evidence type="ECO:0000313" key="3">
    <source>
        <dbReference type="EMBL" id="KAL3520859.1"/>
    </source>
</evidence>
<feature type="domain" description="XS" evidence="2">
    <location>
        <begin position="807"/>
        <end position="935"/>
    </location>
</feature>
<proteinExistence type="predicted"/>
<dbReference type="Gene3D" id="3.30.70.2890">
    <property type="entry name" value="XS domain"/>
    <property type="match status" value="1"/>
</dbReference>
<keyword evidence="4" id="KW-1185">Reference proteome</keyword>
<evidence type="ECO:0000256" key="1">
    <source>
        <dbReference type="SAM" id="MobiDB-lite"/>
    </source>
</evidence>
<accession>A0ABD2ZN33</accession>
<evidence type="ECO:0000313" key="4">
    <source>
        <dbReference type="Proteomes" id="UP001630127"/>
    </source>
</evidence>
<dbReference type="AlphaFoldDB" id="A0ABD2ZN33"/>
<name>A0ABD2ZN33_9GENT</name>
<dbReference type="PANTHER" id="PTHR46619">
    <property type="entry name" value="RNA RECOGNITION MOTIF XS DOMAIN PROTEIN-RELATED"/>
    <property type="match status" value="1"/>
</dbReference>
<dbReference type="EMBL" id="JBJUIK010000008">
    <property type="protein sequence ID" value="KAL3520859.1"/>
    <property type="molecule type" value="Genomic_DNA"/>
</dbReference>
<comment type="caution">
    <text evidence="3">The sequence shown here is derived from an EMBL/GenBank/DDBJ whole genome shotgun (WGS) entry which is preliminary data.</text>
</comment>
<dbReference type="InterPro" id="IPR038588">
    <property type="entry name" value="XS_domain_sf"/>
</dbReference>
<evidence type="ECO:0000259" key="2">
    <source>
        <dbReference type="Pfam" id="PF03468"/>
    </source>
</evidence>
<organism evidence="3 4">
    <name type="scientific">Cinchona calisaya</name>
    <dbReference type="NCBI Taxonomy" id="153742"/>
    <lineage>
        <taxon>Eukaryota</taxon>
        <taxon>Viridiplantae</taxon>
        <taxon>Streptophyta</taxon>
        <taxon>Embryophyta</taxon>
        <taxon>Tracheophyta</taxon>
        <taxon>Spermatophyta</taxon>
        <taxon>Magnoliopsida</taxon>
        <taxon>eudicotyledons</taxon>
        <taxon>Gunneridae</taxon>
        <taxon>Pentapetalae</taxon>
        <taxon>asterids</taxon>
        <taxon>lamiids</taxon>
        <taxon>Gentianales</taxon>
        <taxon>Rubiaceae</taxon>
        <taxon>Cinchonoideae</taxon>
        <taxon>Cinchoneae</taxon>
        <taxon>Cinchona</taxon>
    </lineage>
</organism>
<dbReference type="Pfam" id="PF03468">
    <property type="entry name" value="XS"/>
    <property type="match status" value="1"/>
</dbReference>
<reference evidence="3 4" key="1">
    <citation type="submission" date="2024-11" db="EMBL/GenBank/DDBJ databases">
        <title>A near-complete genome assembly of Cinchona calisaya.</title>
        <authorList>
            <person name="Lian D.C."/>
            <person name="Zhao X.W."/>
            <person name="Wei L."/>
        </authorList>
    </citation>
    <scope>NUCLEOTIDE SEQUENCE [LARGE SCALE GENOMIC DNA]</scope>
    <source>
        <tissue evidence="3">Nenye</tissue>
    </source>
</reference>
<protein>
    <recommendedName>
        <fullName evidence="2">XS domain-containing protein</fullName>
    </recommendedName>
</protein>
<dbReference type="InterPro" id="IPR005380">
    <property type="entry name" value="XS_domain"/>
</dbReference>
<gene>
    <name evidence="3" type="ORF">ACH5RR_019008</name>
</gene>
<dbReference type="PANTHER" id="PTHR46619:SF2">
    <property type="entry name" value="XS DOMAIN PROTEIN"/>
    <property type="match status" value="1"/>
</dbReference>
<feature type="region of interest" description="Disordered" evidence="1">
    <location>
        <begin position="1"/>
        <end position="56"/>
    </location>
</feature>
<feature type="compositionally biased region" description="Basic and acidic residues" evidence="1">
    <location>
        <begin position="1"/>
        <end position="24"/>
    </location>
</feature>
<sequence length="964" mass="110970">MQSRREENHGTRSSTEARLRDPRMEMGSNPYLMPSREGMDRSPRLRRSLSPPGRVVGGRERRVGLFEEEGRDFDWKVGGRDVRGERGHFRSRSPPVGRMDERRCDYDEGFPSRNELRRKYEFCDVVDYKVDIGPDLGYKSFRGNVDQDRVFGDASDQVLSGKPRVLERGSMYSGEHRSQAEQEYTLRHAEDAGKSSLSSRNMENARFNNESIGYPDPFLLDKLVALETYRKGEEYTTQYRDVSYSKGSASLFRDTSQLKEFAGTFSRHSRENMMGCYEDDMSLPREVHPSGSAQPVEQYSFAETHQRHSLGTRRGSEADHKDLLHYKRTAHGPSVVEGQEQDYLYPRNGSVEKNYYGYPSEEFRGRKRCHDDLGYYQRDIITSNVMEPNGQHITHADYSQRHLRSIDSWDNPSSQDQLASKYLFPNRSLAAVDDQVRLRMDPESANVGFDDRVLGEAEVSLLNISPNDGFPRRRTTRGSERDAFFVSGTESMRISSDNQYHLEMQEHDLRRKAAYSDELDTYDPPKRSLKRKYDIDEELCRHRTRDTLSGNTYNLNSSKYHNERDDEWNHHDIDLLPSKSLEYKQNKYRKAGREVDFVQHGGDMISDDRRMYRDPVDYKQEYSSKPFKPGKRILKGQSRHGFLDSHDSQTFNKRRSLTQNVWLRGKDSKELDKPAYGTQESKNWVSSSESGPPEESKEFMEQVQSFFLSFSKMLNESLGTRKRYKEQGRAGSLFCIVCGKSLSKEFKDTQGLARHCFMSKKVGLRAQHLGLHKAICVLLGWNTAVGADVITFAPQVISSSEALAQKEDLILWPPAVIIHSISMSDSRPGGQKVFTKEIAQDFLKGKGFNVGKIKVCLGTSANNIMVVKFLGTFPGLQDAEKLHKYFLDDKHGRIDFEQMSLIKGKDSNTRKERTQAGKLEEHVLYGYMAISEDLDKVDYDTKRKCFVKSKKEIEYIAEEPLKFS</sequence>
<dbReference type="Proteomes" id="UP001630127">
    <property type="component" value="Unassembled WGS sequence"/>
</dbReference>